<dbReference type="Proteomes" id="UP001055093">
    <property type="component" value="Unassembled WGS sequence"/>
</dbReference>
<comment type="caution">
    <text evidence="2">The sequence shown here is derived from an EMBL/GenBank/DDBJ whole genome shotgun (WGS) entry which is preliminary data.</text>
</comment>
<keyword evidence="1" id="KW-0812">Transmembrane</keyword>
<accession>A0ABQ4UT51</accession>
<keyword evidence="1" id="KW-0472">Membrane</keyword>
<dbReference type="EMBL" id="BPRE01000003">
    <property type="protein sequence ID" value="GJE74559.1"/>
    <property type="molecule type" value="Genomic_DNA"/>
</dbReference>
<organism evidence="2 3">
    <name type="scientific">Methylorubrum suomiense</name>
    <dbReference type="NCBI Taxonomy" id="144191"/>
    <lineage>
        <taxon>Bacteria</taxon>
        <taxon>Pseudomonadati</taxon>
        <taxon>Pseudomonadota</taxon>
        <taxon>Alphaproteobacteria</taxon>
        <taxon>Hyphomicrobiales</taxon>
        <taxon>Methylobacteriaceae</taxon>
        <taxon>Methylorubrum</taxon>
    </lineage>
</organism>
<reference evidence="2" key="1">
    <citation type="journal article" date="2021" name="Front. Microbiol.">
        <title>Comprehensive Comparative Genomics and Phenotyping of Methylobacterium Species.</title>
        <authorList>
            <person name="Alessa O."/>
            <person name="Ogura Y."/>
            <person name="Fujitani Y."/>
            <person name="Takami H."/>
            <person name="Hayashi T."/>
            <person name="Sahin N."/>
            <person name="Tani A."/>
        </authorList>
    </citation>
    <scope>NUCLEOTIDE SEQUENCE</scope>
    <source>
        <strain evidence="2">DSM 14458</strain>
    </source>
</reference>
<keyword evidence="3" id="KW-1185">Reference proteome</keyword>
<dbReference type="RefSeq" id="WP_137830931.1">
    <property type="nucleotide sequence ID" value="NZ_BPRE01000003.1"/>
</dbReference>
<name>A0ABQ4UT51_9HYPH</name>
<proteinExistence type="predicted"/>
<keyword evidence="1" id="KW-1133">Transmembrane helix</keyword>
<gene>
    <name evidence="2" type="ORF">BGCPKDLD_1130</name>
</gene>
<reference evidence="2" key="2">
    <citation type="submission" date="2021-08" db="EMBL/GenBank/DDBJ databases">
        <authorList>
            <person name="Tani A."/>
            <person name="Ola A."/>
            <person name="Ogura Y."/>
            <person name="Katsura K."/>
            <person name="Hayashi T."/>
        </authorList>
    </citation>
    <scope>NUCLEOTIDE SEQUENCE</scope>
    <source>
        <strain evidence="2">DSM 14458</strain>
    </source>
</reference>
<sequence>MPLDTGPQPTRGLLSWTLKVTVAAGLAAVGLGHYVARSVEPGAARIASLDTDPVVTGSIGPSARTTALDPCLLRAR</sequence>
<evidence type="ECO:0000256" key="1">
    <source>
        <dbReference type="SAM" id="Phobius"/>
    </source>
</evidence>
<protein>
    <submittedName>
        <fullName evidence="2">Uncharacterized protein</fullName>
    </submittedName>
</protein>
<feature type="transmembrane region" description="Helical" evidence="1">
    <location>
        <begin position="16"/>
        <end position="36"/>
    </location>
</feature>
<evidence type="ECO:0000313" key="2">
    <source>
        <dbReference type="EMBL" id="GJE74559.1"/>
    </source>
</evidence>
<evidence type="ECO:0000313" key="3">
    <source>
        <dbReference type="Proteomes" id="UP001055093"/>
    </source>
</evidence>